<feature type="transmembrane region" description="Helical" evidence="7">
    <location>
        <begin position="295"/>
        <end position="315"/>
    </location>
</feature>
<feature type="transmembrane region" description="Helical" evidence="7">
    <location>
        <begin position="423"/>
        <end position="443"/>
    </location>
</feature>
<comment type="subcellular location">
    <subcellularLocation>
        <location evidence="1">Cell membrane</location>
        <topology evidence="1">Multi-pass membrane protein</topology>
    </subcellularLocation>
</comment>
<evidence type="ECO:0000313" key="9">
    <source>
        <dbReference type="Proteomes" id="UP001254759"/>
    </source>
</evidence>
<evidence type="ECO:0000256" key="3">
    <source>
        <dbReference type="ARBA" id="ARBA00022475"/>
    </source>
</evidence>
<evidence type="ECO:0000256" key="2">
    <source>
        <dbReference type="ARBA" id="ARBA00007430"/>
    </source>
</evidence>
<accession>A0ABU1RNG2</accession>
<proteinExistence type="inferred from homology"/>
<feature type="transmembrane region" description="Helical" evidence="7">
    <location>
        <begin position="365"/>
        <end position="383"/>
    </location>
</feature>
<evidence type="ECO:0000256" key="7">
    <source>
        <dbReference type="SAM" id="Phobius"/>
    </source>
</evidence>
<feature type="transmembrane region" description="Helical" evidence="7">
    <location>
        <begin position="455"/>
        <end position="475"/>
    </location>
</feature>
<evidence type="ECO:0000256" key="1">
    <source>
        <dbReference type="ARBA" id="ARBA00004651"/>
    </source>
</evidence>
<organism evidence="8 9">
    <name type="scientific">Pseudoxanthomonas sacheonensis</name>
    <dbReference type="NCBI Taxonomy" id="443615"/>
    <lineage>
        <taxon>Bacteria</taxon>
        <taxon>Pseudomonadati</taxon>
        <taxon>Pseudomonadota</taxon>
        <taxon>Gammaproteobacteria</taxon>
        <taxon>Lysobacterales</taxon>
        <taxon>Lysobacteraceae</taxon>
        <taxon>Pseudoxanthomonas</taxon>
    </lineage>
</organism>
<evidence type="ECO:0000256" key="5">
    <source>
        <dbReference type="ARBA" id="ARBA00022989"/>
    </source>
</evidence>
<feature type="transmembrane region" description="Helical" evidence="7">
    <location>
        <begin position="53"/>
        <end position="77"/>
    </location>
</feature>
<dbReference type="Proteomes" id="UP001254759">
    <property type="component" value="Unassembled WGS sequence"/>
</dbReference>
<evidence type="ECO:0000256" key="6">
    <source>
        <dbReference type="ARBA" id="ARBA00023136"/>
    </source>
</evidence>
<comment type="similarity">
    <text evidence="2">Belongs to the polysaccharide synthase family.</text>
</comment>
<evidence type="ECO:0000256" key="4">
    <source>
        <dbReference type="ARBA" id="ARBA00022692"/>
    </source>
</evidence>
<dbReference type="PANTHER" id="PTHR30250">
    <property type="entry name" value="PST FAMILY PREDICTED COLANIC ACID TRANSPORTER"/>
    <property type="match status" value="1"/>
</dbReference>
<gene>
    <name evidence="8" type="ORF">J2W94_000580</name>
</gene>
<feature type="transmembrane region" description="Helical" evidence="7">
    <location>
        <begin position="20"/>
        <end position="41"/>
    </location>
</feature>
<feature type="transmembrane region" description="Helical" evidence="7">
    <location>
        <begin position="183"/>
        <end position="207"/>
    </location>
</feature>
<sequence length="510" mass="53389">MRTPSRGGRLSDNHQIVSSAAWSIGAGLLGRALGLVATLIFARHLSPDIVGEVAVATIIALTGNWISAWGCGQYVIVHGGEGRPAIFAASLVYLSFGVLVLAGLWLATPVISQLLSAPQLVDYLPGALLGMTIRRMGAIPDKLLARELRFRRIAIATGVGDIAYALVAIVLVSATALGGQSMIVAFIVQSCVITAMLIAGTGLRSWLGPAPVTAQRLRHIFRFGAPVTAEITLSEGARYWDKPLMMRVLGAEAAGTYSLAFSLAHLPALFVGGHVGNVLMPAIVRAQPAQRAPMIVRALALTAVVLCPMAFGLASCAQTLVDALLPPAWAQVAPLLSVMAVTSVLGAGSFMLASFLAALGRNFTLVRIEAISIATLVAALVFLSRWGVVAASFSVGIALIVQFALSASACHRHGLSLRNLGGPLLRVLAACVATVAAVLLLRWQLAPHLQDRKLVLLACEIAMGVVVYAACLYAFGRGLLQDVLRLLSASGKSELQQVSNSFKPAKATHD</sequence>
<keyword evidence="9" id="KW-1185">Reference proteome</keyword>
<comment type="caution">
    <text evidence="8">The sequence shown here is derived from an EMBL/GenBank/DDBJ whole genome shotgun (WGS) entry which is preliminary data.</text>
</comment>
<dbReference type="RefSeq" id="WP_310090152.1">
    <property type="nucleotide sequence ID" value="NZ_JAVDTT010000001.1"/>
</dbReference>
<reference evidence="8 9" key="1">
    <citation type="submission" date="2023-07" db="EMBL/GenBank/DDBJ databases">
        <title>Sorghum-associated microbial communities from plants grown in Nebraska, USA.</title>
        <authorList>
            <person name="Schachtman D."/>
        </authorList>
    </citation>
    <scope>NUCLEOTIDE SEQUENCE [LARGE SCALE GENOMIC DNA]</scope>
    <source>
        <strain evidence="8 9">BE107</strain>
    </source>
</reference>
<keyword evidence="4 7" id="KW-0812">Transmembrane</keyword>
<feature type="transmembrane region" description="Helical" evidence="7">
    <location>
        <begin position="335"/>
        <end position="358"/>
    </location>
</feature>
<name>A0ABU1RNG2_9GAMM</name>
<keyword evidence="3" id="KW-1003">Cell membrane</keyword>
<feature type="transmembrane region" description="Helical" evidence="7">
    <location>
        <begin position="114"/>
        <end position="133"/>
    </location>
</feature>
<dbReference type="InterPro" id="IPR050833">
    <property type="entry name" value="Poly_Biosynth_Transport"/>
</dbReference>
<dbReference type="PANTHER" id="PTHR30250:SF10">
    <property type="entry name" value="LIPOPOLYSACCHARIDE BIOSYNTHESIS PROTEIN WZXC"/>
    <property type="match status" value="1"/>
</dbReference>
<keyword evidence="6 7" id="KW-0472">Membrane</keyword>
<dbReference type="Pfam" id="PF13440">
    <property type="entry name" value="Polysacc_synt_3"/>
    <property type="match status" value="1"/>
</dbReference>
<feature type="transmembrane region" description="Helical" evidence="7">
    <location>
        <begin position="153"/>
        <end position="177"/>
    </location>
</feature>
<feature type="transmembrane region" description="Helical" evidence="7">
    <location>
        <begin position="389"/>
        <end position="411"/>
    </location>
</feature>
<keyword evidence="5 7" id="KW-1133">Transmembrane helix</keyword>
<evidence type="ECO:0000313" key="8">
    <source>
        <dbReference type="EMBL" id="MDR6840316.1"/>
    </source>
</evidence>
<feature type="transmembrane region" description="Helical" evidence="7">
    <location>
        <begin position="84"/>
        <end position="108"/>
    </location>
</feature>
<protein>
    <submittedName>
        <fullName evidence="8">PST family polysaccharide transporter</fullName>
    </submittedName>
</protein>
<dbReference type="EMBL" id="JAVDTT010000001">
    <property type="protein sequence ID" value="MDR6840316.1"/>
    <property type="molecule type" value="Genomic_DNA"/>
</dbReference>